<dbReference type="Proteomes" id="UP000654471">
    <property type="component" value="Unassembled WGS sequence"/>
</dbReference>
<evidence type="ECO:0000256" key="1">
    <source>
        <dbReference type="ARBA" id="ARBA00004651"/>
    </source>
</evidence>
<dbReference type="SUPFAM" id="SSF103473">
    <property type="entry name" value="MFS general substrate transporter"/>
    <property type="match status" value="1"/>
</dbReference>
<feature type="transmembrane region" description="Helical" evidence="6">
    <location>
        <begin position="386"/>
        <end position="404"/>
    </location>
</feature>
<evidence type="ECO:0000256" key="2">
    <source>
        <dbReference type="ARBA" id="ARBA00022475"/>
    </source>
</evidence>
<feature type="transmembrane region" description="Helical" evidence="6">
    <location>
        <begin position="290"/>
        <end position="312"/>
    </location>
</feature>
<feature type="transmembrane region" description="Helical" evidence="6">
    <location>
        <begin position="52"/>
        <end position="70"/>
    </location>
</feature>
<keyword evidence="8" id="KW-1185">Reference proteome</keyword>
<keyword evidence="2" id="KW-1003">Cell membrane</keyword>
<dbReference type="PANTHER" id="PTHR23513">
    <property type="entry name" value="INTEGRAL MEMBRANE EFFLUX PROTEIN-RELATED"/>
    <property type="match status" value="1"/>
</dbReference>
<dbReference type="InterPro" id="IPR011701">
    <property type="entry name" value="MFS"/>
</dbReference>
<keyword evidence="5 6" id="KW-0472">Membrane</keyword>
<evidence type="ECO:0000256" key="3">
    <source>
        <dbReference type="ARBA" id="ARBA00022692"/>
    </source>
</evidence>
<feature type="transmembrane region" description="Helical" evidence="6">
    <location>
        <begin position="20"/>
        <end position="45"/>
    </location>
</feature>
<feature type="transmembrane region" description="Helical" evidence="6">
    <location>
        <begin position="230"/>
        <end position="254"/>
    </location>
</feature>
<protein>
    <submittedName>
        <fullName evidence="7">MFS transporter</fullName>
    </submittedName>
</protein>
<dbReference type="RefSeq" id="WP_189307808.1">
    <property type="nucleotide sequence ID" value="NZ_BMRP01000053.1"/>
</dbReference>
<dbReference type="InterPro" id="IPR036259">
    <property type="entry name" value="MFS_trans_sf"/>
</dbReference>
<dbReference type="Pfam" id="PF07690">
    <property type="entry name" value="MFS_1"/>
    <property type="match status" value="1"/>
</dbReference>
<gene>
    <name evidence="7" type="ORF">GCM10010211_75040</name>
</gene>
<feature type="transmembrane region" description="Helical" evidence="6">
    <location>
        <begin position="359"/>
        <end position="380"/>
    </location>
</feature>
<feature type="transmembrane region" description="Helical" evidence="6">
    <location>
        <begin position="260"/>
        <end position="278"/>
    </location>
</feature>
<keyword evidence="3 6" id="KW-0812">Transmembrane</keyword>
<accession>A0ABQ2VM74</accession>
<feature type="transmembrane region" description="Helical" evidence="6">
    <location>
        <begin position="318"/>
        <end position="338"/>
    </location>
</feature>
<evidence type="ECO:0000256" key="6">
    <source>
        <dbReference type="SAM" id="Phobius"/>
    </source>
</evidence>
<evidence type="ECO:0000313" key="8">
    <source>
        <dbReference type="Proteomes" id="UP000654471"/>
    </source>
</evidence>
<feature type="transmembrane region" description="Helical" evidence="6">
    <location>
        <begin position="166"/>
        <end position="194"/>
    </location>
</feature>
<sequence>MTQPVPQPGLLRHQGFRRLWGAQAVSVLGAQISELALPLAAVAVLKASPFELGLLAAVQYLPFLLIGLPAGAWVDRMRRRPVMITADLVRFAVLLAVPVAALCGVLRLWLLYPVAFAVGVMTVFFDLAAQSFLPTLVGEERLIEANTKLQLSQTAGQLAGPSAGGFLVQLLTAPVAVLANALGYAWSALLLLLVRVREERPVRDPARPGLVAEVKDGLRYVFRHPLLRPIALSAGITNLFGLFGMVQAILVLYGVRELRLPPAGLGAALAVANAGVLLGSLANRRVVRRWGVGPSLTGATFGLGGTILLLPLATPATALPVLAVAMALAGLCASVFNVNQISLRQSVTPASMRGRMTATLRFVVWGVIPIGTFLGGALVGPLGLRGVLWLAGAGSVLAGLPLLFSAVRSLRAMPGATGTACPNEQEALHA</sequence>
<evidence type="ECO:0000313" key="7">
    <source>
        <dbReference type="EMBL" id="GGU96702.1"/>
    </source>
</evidence>
<proteinExistence type="predicted"/>
<dbReference type="EMBL" id="BMRP01000053">
    <property type="protein sequence ID" value="GGU96702.1"/>
    <property type="molecule type" value="Genomic_DNA"/>
</dbReference>
<keyword evidence="4 6" id="KW-1133">Transmembrane helix</keyword>
<comment type="subcellular location">
    <subcellularLocation>
        <location evidence="1">Cell membrane</location>
        <topology evidence="1">Multi-pass membrane protein</topology>
    </subcellularLocation>
</comment>
<evidence type="ECO:0000256" key="5">
    <source>
        <dbReference type="ARBA" id="ARBA00023136"/>
    </source>
</evidence>
<dbReference type="Gene3D" id="1.20.1250.20">
    <property type="entry name" value="MFS general substrate transporter like domains"/>
    <property type="match status" value="1"/>
</dbReference>
<reference evidence="8" key="1">
    <citation type="journal article" date="2019" name="Int. J. Syst. Evol. Microbiol.">
        <title>The Global Catalogue of Microorganisms (GCM) 10K type strain sequencing project: providing services to taxonomists for standard genome sequencing and annotation.</title>
        <authorList>
            <consortium name="The Broad Institute Genomics Platform"/>
            <consortium name="The Broad Institute Genome Sequencing Center for Infectious Disease"/>
            <person name="Wu L."/>
            <person name="Ma J."/>
        </authorList>
    </citation>
    <scope>NUCLEOTIDE SEQUENCE [LARGE SCALE GENOMIC DNA]</scope>
    <source>
        <strain evidence="8">JCM 3399</strain>
    </source>
</reference>
<dbReference type="CDD" id="cd06173">
    <property type="entry name" value="MFS_MefA_like"/>
    <property type="match status" value="1"/>
</dbReference>
<dbReference type="PANTHER" id="PTHR23513:SF6">
    <property type="entry name" value="MAJOR FACILITATOR SUPERFAMILY ASSOCIATED DOMAIN-CONTAINING PROTEIN"/>
    <property type="match status" value="1"/>
</dbReference>
<evidence type="ECO:0000256" key="4">
    <source>
        <dbReference type="ARBA" id="ARBA00022989"/>
    </source>
</evidence>
<name>A0ABQ2VM74_9ACTN</name>
<comment type="caution">
    <text evidence="7">The sequence shown here is derived from an EMBL/GenBank/DDBJ whole genome shotgun (WGS) entry which is preliminary data.</text>
</comment>
<organism evidence="7 8">
    <name type="scientific">Streptomyces albospinus</name>
    <dbReference type="NCBI Taxonomy" id="285515"/>
    <lineage>
        <taxon>Bacteria</taxon>
        <taxon>Bacillati</taxon>
        <taxon>Actinomycetota</taxon>
        <taxon>Actinomycetes</taxon>
        <taxon>Kitasatosporales</taxon>
        <taxon>Streptomycetaceae</taxon>
        <taxon>Streptomyces</taxon>
    </lineage>
</organism>